<reference evidence="1" key="1">
    <citation type="submission" date="2021-01" db="EMBL/GenBank/DDBJ databases">
        <authorList>
            <person name="Corre E."/>
            <person name="Pelletier E."/>
            <person name="Niang G."/>
            <person name="Scheremetjew M."/>
            <person name="Finn R."/>
            <person name="Kale V."/>
            <person name="Holt S."/>
            <person name="Cochrane G."/>
            <person name="Meng A."/>
            <person name="Brown T."/>
            <person name="Cohen L."/>
        </authorList>
    </citation>
    <scope>NUCLEOTIDE SEQUENCE</scope>
    <source>
        <strain evidence="1">SL-175</strain>
    </source>
</reference>
<dbReference type="AlphaFoldDB" id="A0A7S0SU97"/>
<proteinExistence type="predicted"/>
<organism evidence="1">
    <name type="scientific">Mantoniella antarctica</name>
    <dbReference type="NCBI Taxonomy" id="81844"/>
    <lineage>
        <taxon>Eukaryota</taxon>
        <taxon>Viridiplantae</taxon>
        <taxon>Chlorophyta</taxon>
        <taxon>Mamiellophyceae</taxon>
        <taxon>Mamiellales</taxon>
        <taxon>Mamiellaceae</taxon>
        <taxon>Mantoniella</taxon>
    </lineage>
</organism>
<gene>
    <name evidence="1" type="ORF">MANT1106_LOCUS17549</name>
</gene>
<dbReference type="EMBL" id="HBFC01029473">
    <property type="protein sequence ID" value="CAD8716963.1"/>
    <property type="molecule type" value="Transcribed_RNA"/>
</dbReference>
<sequence>MTNNTAVEKTVVKRATVKNAAAKRRQTTAANKLRNEMLHKALESAACPDGVPAEVKNRLIAIAKLTKYKDFLEDGSLQEYAKVLKKSFFPGMLLLTEADLRKWISRELCKPQIQVPMHYRLSPKGFLNCEAFQGVTITVVGKYQLLAALSQTGNQLASDALDLSAIQLAYVNLLIQQVADFRTSRQETELKKLQAKQAKTTLIISNAAETMEADGIDPKVAKGILAAGIRRMLNACLNGAGGSAYAAACRGNGKDPTDLANKKHYQGGGVSNALTPHGQANLEVCVQQAITRRNMYPSRSMQECIGYVCRRSIRLGFCVIEDLEGKPISQALHEELMFNQIKALNAAHTAIPDGAAHTAIPDEVLALPAA</sequence>
<name>A0A7S0SU97_9CHLO</name>
<accession>A0A7S0SU97</accession>
<protein>
    <submittedName>
        <fullName evidence="1">Uncharacterized protein</fullName>
    </submittedName>
</protein>
<evidence type="ECO:0000313" key="1">
    <source>
        <dbReference type="EMBL" id="CAD8716963.1"/>
    </source>
</evidence>